<keyword evidence="1" id="KW-0966">Cell projection</keyword>
<accession>A0A368XRM8</accession>
<dbReference type="OrthoDB" id="9799862at2"/>
<keyword evidence="1" id="KW-0282">Flagellum</keyword>
<dbReference type="Proteomes" id="UP000252585">
    <property type="component" value="Unassembled WGS sequence"/>
</dbReference>
<keyword evidence="1" id="KW-0969">Cilium</keyword>
<dbReference type="RefSeq" id="WP_114352702.1">
    <property type="nucleotide sequence ID" value="NZ_QPJJ01000006.1"/>
</dbReference>
<sequence>MITLTRLNNESFTINALYIEQIEALPDTTISLVSKRKVFVKESLEEVKESVTAFYKEIGLNGLIKEIGDHDES</sequence>
<name>A0A368XRM8_9BACI</name>
<dbReference type="InterPro" id="IPR009384">
    <property type="entry name" value="SwrD-like"/>
</dbReference>
<gene>
    <name evidence="1" type="ORF">DFR57_106107</name>
</gene>
<dbReference type="PANTHER" id="PTHR39185:SF1">
    <property type="entry name" value="SWARMING MOTILITY PROTEIN SWRD"/>
    <property type="match status" value="1"/>
</dbReference>
<protein>
    <submittedName>
        <fullName evidence="1">Flagellar protein FlbD</fullName>
    </submittedName>
</protein>
<dbReference type="Pfam" id="PF06289">
    <property type="entry name" value="FlbD"/>
    <property type="match status" value="1"/>
</dbReference>
<reference evidence="1 2" key="1">
    <citation type="submission" date="2018-07" db="EMBL/GenBank/DDBJ databases">
        <title>Genomic Encyclopedia of Type Strains, Phase IV (KMG-IV): sequencing the most valuable type-strain genomes for metagenomic binning, comparative biology and taxonomic classification.</title>
        <authorList>
            <person name="Goeker M."/>
        </authorList>
    </citation>
    <scope>NUCLEOTIDE SEQUENCE [LARGE SCALE GENOMIC DNA]</scope>
    <source>
        <strain evidence="1 2">DSM 27696</strain>
    </source>
</reference>
<evidence type="ECO:0000313" key="1">
    <source>
        <dbReference type="EMBL" id="RCW70710.1"/>
    </source>
</evidence>
<evidence type="ECO:0000313" key="2">
    <source>
        <dbReference type="Proteomes" id="UP000252585"/>
    </source>
</evidence>
<keyword evidence="2" id="KW-1185">Reference proteome</keyword>
<dbReference type="PANTHER" id="PTHR39185">
    <property type="entry name" value="SWARMING MOTILITY PROTEIN SWRD"/>
    <property type="match status" value="1"/>
</dbReference>
<proteinExistence type="predicted"/>
<comment type="caution">
    <text evidence="1">The sequence shown here is derived from an EMBL/GenBank/DDBJ whole genome shotgun (WGS) entry which is preliminary data.</text>
</comment>
<organism evidence="1 2">
    <name type="scientific">Saliterribacillus persicus</name>
    <dbReference type="NCBI Taxonomy" id="930114"/>
    <lineage>
        <taxon>Bacteria</taxon>
        <taxon>Bacillati</taxon>
        <taxon>Bacillota</taxon>
        <taxon>Bacilli</taxon>
        <taxon>Bacillales</taxon>
        <taxon>Bacillaceae</taxon>
        <taxon>Saliterribacillus</taxon>
    </lineage>
</organism>
<dbReference type="AlphaFoldDB" id="A0A368XRM8"/>
<dbReference type="EMBL" id="QPJJ01000006">
    <property type="protein sequence ID" value="RCW70710.1"/>
    <property type="molecule type" value="Genomic_DNA"/>
</dbReference>